<dbReference type="GO" id="GO:0008270">
    <property type="term" value="F:zinc ion binding"/>
    <property type="evidence" value="ECO:0007669"/>
    <property type="project" value="InterPro"/>
</dbReference>
<evidence type="ECO:0000313" key="6">
    <source>
        <dbReference type="EMBL" id="SDK88883.1"/>
    </source>
</evidence>
<dbReference type="InterPro" id="IPR024884">
    <property type="entry name" value="NAPE-PLD"/>
</dbReference>
<dbReference type="PIRSF" id="PIRSF038896">
    <property type="entry name" value="NAPE-PLD"/>
    <property type="match status" value="1"/>
</dbReference>
<organism evidence="6 7">
    <name type="scientific">Paenibacillus typhae</name>
    <dbReference type="NCBI Taxonomy" id="1174501"/>
    <lineage>
        <taxon>Bacteria</taxon>
        <taxon>Bacillati</taxon>
        <taxon>Bacillota</taxon>
        <taxon>Bacilli</taxon>
        <taxon>Bacillales</taxon>
        <taxon>Paenibacillaceae</taxon>
        <taxon>Paenibacillus</taxon>
    </lineage>
</organism>
<comment type="catalytic activity">
    <reaction evidence="1">
        <text>3',5'-cyclic CMP + H2O = CMP + H(+)</text>
        <dbReference type="Rhea" id="RHEA:72675"/>
        <dbReference type="ChEBI" id="CHEBI:15377"/>
        <dbReference type="ChEBI" id="CHEBI:15378"/>
        <dbReference type="ChEBI" id="CHEBI:58003"/>
        <dbReference type="ChEBI" id="CHEBI:60377"/>
    </reaction>
    <physiologicalReaction direction="left-to-right" evidence="1">
        <dbReference type="Rhea" id="RHEA:72676"/>
    </physiologicalReaction>
</comment>
<reference evidence="7" key="1">
    <citation type="submission" date="2016-10" db="EMBL/GenBank/DDBJ databases">
        <authorList>
            <person name="Varghese N."/>
            <person name="Submissions S."/>
        </authorList>
    </citation>
    <scope>NUCLEOTIDE SEQUENCE [LARGE SCALE GENOMIC DNA]</scope>
    <source>
        <strain evidence="7">CGMCC 1.11012</strain>
    </source>
</reference>
<dbReference type="SUPFAM" id="SSF56281">
    <property type="entry name" value="Metallo-hydrolase/oxidoreductase"/>
    <property type="match status" value="1"/>
</dbReference>
<protein>
    <submittedName>
        <fullName evidence="6">L-ascorbate metabolism protein UlaG, beta-lactamase superfamily</fullName>
    </submittedName>
</protein>
<evidence type="ECO:0000256" key="4">
    <source>
        <dbReference type="SAM" id="MobiDB-lite"/>
    </source>
</evidence>
<dbReference type="Gene3D" id="3.60.15.10">
    <property type="entry name" value="Ribonuclease Z/Hydroxyacylglutathione hydrolase-like"/>
    <property type="match status" value="1"/>
</dbReference>
<keyword evidence="7" id="KW-1185">Reference proteome</keyword>
<dbReference type="Proteomes" id="UP000199050">
    <property type="component" value="Unassembled WGS sequence"/>
</dbReference>
<dbReference type="PANTHER" id="PTHR15032">
    <property type="entry name" value="N-ACYL-PHOSPHATIDYLETHANOLAMINE-HYDROLYZING PHOSPHOLIPASE D"/>
    <property type="match status" value="1"/>
</dbReference>
<proteinExistence type="predicted"/>
<dbReference type="InterPro" id="IPR036866">
    <property type="entry name" value="RibonucZ/Hydroxyglut_hydro"/>
</dbReference>
<sequence length="331" mass="38328">MAKIRYRNIDNVGVDKTLKELRQWREERRTKQKDYSYKVPNHQPELTYLTGNRLDTTITWIGHSTFFMQYEGLNIITDPIWARRLGFEKRIGQPGIPLNEVPPVDLILISHSHYDHLHFPSVRKLYKAATKIVVPAGLKRKMLRKGFPNCYEMQWWEELTLGPVKLTFVPTQHWTRRTPFDTNSSHWGGYVLQPADPGKHPEGKQDGQKRKLPPNLYFAGDSGFFPGFKEIGSRFKLHIALMPIGAYEPEWFMSSQHVNPEEAIQAFLDVGAELMIPMHFGTFRLADDTAREALDRMELARKAQGISPERIRTLGYGETLIVHPEERYSGQ</sequence>
<feature type="domain" description="Metallo-beta-lactamase" evidence="5">
    <location>
        <begin position="74"/>
        <end position="280"/>
    </location>
</feature>
<accession>A0A1G9FL19</accession>
<comment type="function">
    <text evidence="2">Counteracts the endogenous Pycsar antiviral defense system. Phosphodiesterase that enables metal-dependent hydrolysis of host cyclic nucleotide Pycsar defense signals such as cCMP and cUMP.</text>
</comment>
<comment type="catalytic activity">
    <reaction evidence="3">
        <text>3',5'-cyclic UMP + H2O = UMP + H(+)</text>
        <dbReference type="Rhea" id="RHEA:70575"/>
        <dbReference type="ChEBI" id="CHEBI:15377"/>
        <dbReference type="ChEBI" id="CHEBI:15378"/>
        <dbReference type="ChEBI" id="CHEBI:57865"/>
        <dbReference type="ChEBI" id="CHEBI:184387"/>
    </reaction>
    <physiologicalReaction direction="left-to-right" evidence="3">
        <dbReference type="Rhea" id="RHEA:70576"/>
    </physiologicalReaction>
</comment>
<dbReference type="EMBL" id="FNDX01000059">
    <property type="protein sequence ID" value="SDK88883.1"/>
    <property type="molecule type" value="Genomic_DNA"/>
</dbReference>
<feature type="region of interest" description="Disordered" evidence="4">
    <location>
        <begin position="191"/>
        <end position="212"/>
    </location>
</feature>
<dbReference type="GO" id="GO:0005737">
    <property type="term" value="C:cytoplasm"/>
    <property type="evidence" value="ECO:0007669"/>
    <property type="project" value="TreeGrafter"/>
</dbReference>
<evidence type="ECO:0000313" key="7">
    <source>
        <dbReference type="Proteomes" id="UP000199050"/>
    </source>
</evidence>
<evidence type="ECO:0000256" key="3">
    <source>
        <dbReference type="ARBA" id="ARBA00048505"/>
    </source>
</evidence>
<dbReference type="InterPro" id="IPR001279">
    <property type="entry name" value="Metallo-B-lactamas"/>
</dbReference>
<dbReference type="OrthoDB" id="9805728at2"/>
<evidence type="ECO:0000259" key="5">
    <source>
        <dbReference type="Pfam" id="PF12706"/>
    </source>
</evidence>
<dbReference type="PANTHER" id="PTHR15032:SF36">
    <property type="entry name" value="METALLO-BETA-LACTAMASE DOMAIN-CONTAINING PROTEIN"/>
    <property type="match status" value="1"/>
</dbReference>
<name>A0A1G9FL19_9BACL</name>
<dbReference type="STRING" id="1174501.SAMN05216192_15929"/>
<dbReference type="RefSeq" id="WP_090719659.1">
    <property type="nucleotide sequence ID" value="NZ_CBCSKY010000061.1"/>
</dbReference>
<dbReference type="GO" id="GO:0070290">
    <property type="term" value="F:N-acylphosphatidylethanolamine-specific phospholipase D activity"/>
    <property type="evidence" value="ECO:0007669"/>
    <property type="project" value="InterPro"/>
</dbReference>
<dbReference type="AlphaFoldDB" id="A0A1G9FL19"/>
<dbReference type="Pfam" id="PF12706">
    <property type="entry name" value="Lactamase_B_2"/>
    <property type="match status" value="1"/>
</dbReference>
<evidence type="ECO:0000256" key="1">
    <source>
        <dbReference type="ARBA" id="ARBA00034221"/>
    </source>
</evidence>
<feature type="compositionally biased region" description="Basic and acidic residues" evidence="4">
    <location>
        <begin position="197"/>
        <end position="209"/>
    </location>
</feature>
<gene>
    <name evidence="6" type="ORF">SAMN05216192_15929</name>
</gene>
<evidence type="ECO:0000256" key="2">
    <source>
        <dbReference type="ARBA" id="ARBA00034301"/>
    </source>
</evidence>